<accession>A0A4U5PAG9</accession>
<sequence length="320" mass="35516">MADIDKHIGFSVFRLILMLVSVTGNSLILYIVMKNPKLRITSANLLLAQLSLANLVLGIAAGTRGISTILFEQSGTKAFNGWLCLVLGSPTVLGIHLSQTTMAAIALDRFLCVVFPVLYRRSETFEFAFVRFLVCLGYSLLGTFGSYIGVPFDDSHKVRVCSTSAVITVWYSNYWFFFASIFTVFIYVAYIAIYILFTRQTNSSYGKSSSQRTLFVTMTAVLASYLFFWCIPNLLNASFKIIPVSSVIKGYVGILVGVCSNISSAINIFIYSWKHPEIRKYLKRVFVGGQSSVVFPVSAVHPSHLVSLPRTRHGDLIINA</sequence>
<dbReference type="GO" id="GO:0005886">
    <property type="term" value="C:plasma membrane"/>
    <property type="evidence" value="ECO:0007669"/>
    <property type="project" value="UniProtKB-SubCell"/>
</dbReference>
<dbReference type="InterPro" id="IPR019424">
    <property type="entry name" value="7TM_GPCR_Srsx"/>
</dbReference>
<proteinExistence type="inferred from homology"/>
<dbReference type="PRINTS" id="PR00237">
    <property type="entry name" value="GPCRRHODOPSN"/>
</dbReference>
<dbReference type="PROSITE" id="PS50262">
    <property type="entry name" value="G_PROTEIN_RECEP_F1_2"/>
    <property type="match status" value="1"/>
</dbReference>
<dbReference type="EMBL" id="AZBU02000002">
    <property type="protein sequence ID" value="TKR93180.1"/>
    <property type="molecule type" value="Genomic_DNA"/>
</dbReference>
<dbReference type="PANTHER" id="PTHR24246:SF27">
    <property type="entry name" value="ADENOSINE RECEPTOR, ISOFORM A"/>
    <property type="match status" value="1"/>
</dbReference>
<evidence type="ECO:0000256" key="7">
    <source>
        <dbReference type="ARBA" id="ARBA00023170"/>
    </source>
</evidence>
<keyword evidence="5 10" id="KW-0297">G-protein coupled receptor</keyword>
<feature type="transmembrane region" description="Helical" evidence="11">
    <location>
        <begin position="174"/>
        <end position="197"/>
    </location>
</feature>
<evidence type="ECO:0000313" key="13">
    <source>
        <dbReference type="EMBL" id="TKR93180.1"/>
    </source>
</evidence>
<dbReference type="AlphaFoldDB" id="A0A4U5PAG9"/>
<dbReference type="SUPFAM" id="SSF81321">
    <property type="entry name" value="Family A G protein-coupled receptor-like"/>
    <property type="match status" value="1"/>
</dbReference>
<dbReference type="Pfam" id="PF10320">
    <property type="entry name" value="7TM_GPCR_Srsx"/>
    <property type="match status" value="1"/>
</dbReference>
<evidence type="ECO:0000256" key="1">
    <source>
        <dbReference type="ARBA" id="ARBA00004651"/>
    </source>
</evidence>
<feature type="transmembrane region" description="Helical" evidence="11">
    <location>
        <begin position="213"/>
        <end position="231"/>
    </location>
</feature>
<keyword evidence="8" id="KW-0325">Glycoprotein</keyword>
<keyword evidence="7 10" id="KW-0675">Receptor</keyword>
<name>A0A4U5PAG9_STECR</name>
<keyword evidence="14" id="KW-1185">Reference proteome</keyword>
<evidence type="ECO:0000256" key="2">
    <source>
        <dbReference type="ARBA" id="ARBA00022475"/>
    </source>
</evidence>
<feature type="transmembrane region" description="Helical" evidence="11">
    <location>
        <begin position="45"/>
        <end position="66"/>
    </location>
</feature>
<feature type="domain" description="G-protein coupled receptors family 1 profile" evidence="12">
    <location>
        <begin position="24"/>
        <end position="271"/>
    </location>
</feature>
<keyword evidence="3 10" id="KW-0812">Transmembrane</keyword>
<feature type="transmembrane region" description="Helical" evidence="11">
    <location>
        <begin position="128"/>
        <end position="150"/>
    </location>
</feature>
<comment type="caution">
    <text evidence="13">The sequence shown here is derived from an EMBL/GenBank/DDBJ whole genome shotgun (WGS) entry which is preliminary data.</text>
</comment>
<evidence type="ECO:0000256" key="4">
    <source>
        <dbReference type="ARBA" id="ARBA00022989"/>
    </source>
</evidence>
<protein>
    <recommendedName>
        <fullName evidence="12">G-protein coupled receptors family 1 profile domain-containing protein</fullName>
    </recommendedName>
</protein>
<gene>
    <name evidence="13" type="ORF">L596_007682</name>
</gene>
<evidence type="ECO:0000313" key="14">
    <source>
        <dbReference type="Proteomes" id="UP000298663"/>
    </source>
</evidence>
<dbReference type="InterPro" id="IPR017452">
    <property type="entry name" value="GPCR_Rhodpsn_7TM"/>
</dbReference>
<dbReference type="Proteomes" id="UP000298663">
    <property type="component" value="Unassembled WGS sequence"/>
</dbReference>
<evidence type="ECO:0000256" key="10">
    <source>
        <dbReference type="RuleBase" id="RU000688"/>
    </source>
</evidence>
<evidence type="ECO:0000259" key="12">
    <source>
        <dbReference type="PROSITE" id="PS50262"/>
    </source>
</evidence>
<dbReference type="Gene3D" id="1.20.1070.10">
    <property type="entry name" value="Rhodopsin 7-helix transmembrane proteins"/>
    <property type="match status" value="1"/>
</dbReference>
<keyword evidence="4 11" id="KW-1133">Transmembrane helix</keyword>
<feature type="transmembrane region" description="Helical" evidence="11">
    <location>
        <begin position="12"/>
        <end position="33"/>
    </location>
</feature>
<reference evidence="13 14" key="1">
    <citation type="journal article" date="2015" name="Genome Biol.">
        <title>Comparative genomics of Steinernema reveals deeply conserved gene regulatory networks.</title>
        <authorList>
            <person name="Dillman A.R."/>
            <person name="Macchietto M."/>
            <person name="Porter C.F."/>
            <person name="Rogers A."/>
            <person name="Williams B."/>
            <person name="Antoshechkin I."/>
            <person name="Lee M.M."/>
            <person name="Goodwin Z."/>
            <person name="Lu X."/>
            <person name="Lewis E.E."/>
            <person name="Goodrich-Blair H."/>
            <person name="Stock S.P."/>
            <person name="Adams B.J."/>
            <person name="Sternberg P.W."/>
            <person name="Mortazavi A."/>
        </authorList>
    </citation>
    <scope>NUCLEOTIDE SEQUENCE [LARGE SCALE GENOMIC DNA]</scope>
    <source>
        <strain evidence="13 14">ALL</strain>
    </source>
</reference>
<organism evidence="13 14">
    <name type="scientific">Steinernema carpocapsae</name>
    <name type="common">Entomopathogenic nematode</name>
    <dbReference type="NCBI Taxonomy" id="34508"/>
    <lineage>
        <taxon>Eukaryota</taxon>
        <taxon>Metazoa</taxon>
        <taxon>Ecdysozoa</taxon>
        <taxon>Nematoda</taxon>
        <taxon>Chromadorea</taxon>
        <taxon>Rhabditida</taxon>
        <taxon>Tylenchina</taxon>
        <taxon>Panagrolaimomorpha</taxon>
        <taxon>Strongyloidoidea</taxon>
        <taxon>Steinernematidae</taxon>
        <taxon>Steinernema</taxon>
    </lineage>
</organism>
<evidence type="ECO:0000256" key="9">
    <source>
        <dbReference type="ARBA" id="ARBA00023224"/>
    </source>
</evidence>
<dbReference type="PROSITE" id="PS00237">
    <property type="entry name" value="G_PROTEIN_RECEP_F1_1"/>
    <property type="match status" value="1"/>
</dbReference>
<dbReference type="PANTHER" id="PTHR24246">
    <property type="entry name" value="OLFACTORY RECEPTOR AND ADENOSINE RECEPTOR"/>
    <property type="match status" value="1"/>
</dbReference>
<dbReference type="OrthoDB" id="5836978at2759"/>
<dbReference type="SMART" id="SM01381">
    <property type="entry name" value="7TM_GPCR_Srsx"/>
    <property type="match status" value="1"/>
</dbReference>
<comment type="subcellular location">
    <subcellularLocation>
        <location evidence="1">Cell membrane</location>
        <topology evidence="1">Multi-pass membrane protein</topology>
    </subcellularLocation>
</comment>
<evidence type="ECO:0000256" key="8">
    <source>
        <dbReference type="ARBA" id="ARBA00023180"/>
    </source>
</evidence>
<evidence type="ECO:0000256" key="6">
    <source>
        <dbReference type="ARBA" id="ARBA00023136"/>
    </source>
</evidence>
<keyword evidence="6 11" id="KW-0472">Membrane</keyword>
<comment type="similarity">
    <text evidence="10">Belongs to the G-protein coupled receptor 1 family.</text>
</comment>
<keyword evidence="9 10" id="KW-0807">Transducer</keyword>
<evidence type="ECO:0000256" key="11">
    <source>
        <dbReference type="SAM" id="Phobius"/>
    </source>
</evidence>
<evidence type="ECO:0000256" key="5">
    <source>
        <dbReference type="ARBA" id="ARBA00023040"/>
    </source>
</evidence>
<evidence type="ECO:0000256" key="3">
    <source>
        <dbReference type="ARBA" id="ARBA00022692"/>
    </source>
</evidence>
<dbReference type="InterPro" id="IPR000276">
    <property type="entry name" value="GPCR_Rhodpsn"/>
</dbReference>
<dbReference type="CDD" id="cd00637">
    <property type="entry name" value="7tm_classA_rhodopsin-like"/>
    <property type="match status" value="1"/>
</dbReference>
<keyword evidence="2" id="KW-1003">Cell membrane</keyword>
<feature type="transmembrane region" description="Helical" evidence="11">
    <location>
        <begin position="251"/>
        <end position="273"/>
    </location>
</feature>
<dbReference type="GO" id="GO:0004930">
    <property type="term" value="F:G protein-coupled receptor activity"/>
    <property type="evidence" value="ECO:0007669"/>
    <property type="project" value="UniProtKB-KW"/>
</dbReference>
<feature type="transmembrane region" description="Helical" evidence="11">
    <location>
        <begin position="78"/>
        <end position="96"/>
    </location>
</feature>
<reference evidence="13 14" key="2">
    <citation type="journal article" date="2019" name="G3 (Bethesda)">
        <title>Hybrid Assembly of the Genome of the Entomopathogenic Nematode Steinernema carpocapsae Identifies the X-Chromosome.</title>
        <authorList>
            <person name="Serra L."/>
            <person name="Macchietto M."/>
            <person name="Macias-Munoz A."/>
            <person name="McGill C.J."/>
            <person name="Rodriguez I.M."/>
            <person name="Rodriguez B."/>
            <person name="Murad R."/>
            <person name="Mortazavi A."/>
        </authorList>
    </citation>
    <scope>NUCLEOTIDE SEQUENCE [LARGE SCALE GENOMIC DNA]</scope>
    <source>
        <strain evidence="13 14">ALL</strain>
    </source>
</reference>
<dbReference type="STRING" id="34508.A0A4U5PAG9"/>